<dbReference type="RefSeq" id="WP_344909101.1">
    <property type="nucleotide sequence ID" value="NZ_BAAAYO010000007.1"/>
</dbReference>
<dbReference type="SUPFAM" id="SSF49899">
    <property type="entry name" value="Concanavalin A-like lectins/glucanases"/>
    <property type="match status" value="1"/>
</dbReference>
<evidence type="ECO:0000313" key="2">
    <source>
        <dbReference type="Proteomes" id="UP001589619"/>
    </source>
</evidence>
<evidence type="ECO:0000313" key="1">
    <source>
        <dbReference type="EMBL" id="MFB9754956.1"/>
    </source>
</evidence>
<dbReference type="Gene3D" id="2.60.120.200">
    <property type="match status" value="1"/>
</dbReference>
<proteinExistence type="predicted"/>
<dbReference type="Proteomes" id="UP001589619">
    <property type="component" value="Unassembled WGS sequence"/>
</dbReference>
<dbReference type="PANTHER" id="PTHR41244:SF1">
    <property type="entry name" value="GLYCOSYLTRANSFERASE"/>
    <property type="match status" value="1"/>
</dbReference>
<comment type="caution">
    <text evidence="1">The sequence shown here is derived from an EMBL/GenBank/DDBJ whole genome shotgun (WGS) entry which is preliminary data.</text>
</comment>
<dbReference type="InterPro" id="IPR032719">
    <property type="entry name" value="WbsX"/>
</dbReference>
<dbReference type="EMBL" id="JBHMAG010000017">
    <property type="protein sequence ID" value="MFB9754956.1"/>
    <property type="molecule type" value="Genomic_DNA"/>
</dbReference>
<reference evidence="1 2" key="1">
    <citation type="submission" date="2024-09" db="EMBL/GenBank/DDBJ databases">
        <authorList>
            <person name="Sun Q."/>
            <person name="Mori K."/>
        </authorList>
    </citation>
    <scope>NUCLEOTIDE SEQUENCE [LARGE SCALE GENOMIC DNA]</scope>
    <source>
        <strain evidence="1 2">JCM 12520</strain>
    </source>
</reference>
<keyword evidence="2" id="KW-1185">Reference proteome</keyword>
<dbReference type="InterPro" id="IPR013320">
    <property type="entry name" value="ConA-like_dom_sf"/>
</dbReference>
<name>A0ABV5W400_9BACL</name>
<accession>A0ABV5W400</accession>
<organism evidence="1 2">
    <name type="scientific">Paenibacillus hodogayensis</name>
    <dbReference type="NCBI Taxonomy" id="279208"/>
    <lineage>
        <taxon>Bacteria</taxon>
        <taxon>Bacillati</taxon>
        <taxon>Bacillota</taxon>
        <taxon>Bacilli</taxon>
        <taxon>Bacillales</taxon>
        <taxon>Paenibacillaceae</taxon>
        <taxon>Paenibacillus</taxon>
    </lineage>
</organism>
<sequence>MITKKRIAWIWLLIFVLVQPVFFGRETIGWAKDVVNDTFDNMAAGSVPTGWTTVTTGGAVTVENVPDATNRSARISKTSSANDASATRTFTPFSGTATVEARVRAEQTAGWVNALYIGSSKGSWAASIVFNGGNIQIYNGSVSTTVQAVTAGAWYDLKLVMDTNANTFDLYVNGSLTNAQVGFRSPATNISKLTIGIGSGHTGTFYFDSIKVYKANPQNSASFTFSGASGYYAVNVAYTEPGSTNNSEFTLKQNGKEIDYWKGQYGDAASHIRKAKEYWYVGNGDTFVVEGDFDQTVDVDVRFADAVPRVLDRGHLIDDKYWNKDAELPSSWTVDESGGTVRILDMPVLSYGKALKFNDTSASSSVAGQRRFLKQSAGQIVLEYKFMMPSKADGVSWELRSGTTTAVKIMTSGGNIAYEDAGGSAVTLLAGYSANVLYGVKVVADLNAQTADIYVNGATYAADGVPFRNAAGELDNFYVHTSASGLATMYLNAVELYKGYLVYDDFLSAAAGSAPSVWTVSGGGGSGTVETIRSDLPHENNSFRFNDTSTSANVSLGRSFTAQEAKITAEYSFMLPEKKDGMKAELRSGGASAVTIATYGGDIGYEDALGTFVSVWSNYKANVWYDMRVVANPVTNKVDIYVNKVLKASQVSFRSAAANLDAVAFATSMNGTGIWWVDDIAVFAGEYESAVPEPEPVSVVSPYIIGVQGFGGYREGQHFGYDALKPYDNRLPLYGYYEDGNPEVADWMIKDMVEHGISLYYDCWYRPPGSEGFPIKSSRNGASLNDGFLNAKYKDRIHFAIMFENGTGVKDAADFKTNVLNFWIEHYFKNPSYLKIDNKPVIGVYKYDKLNTELGGNTATVFDEVEAALRAEGFDGAIFIAENRGTAATAQTIRDMGYDYTYSYTWSTGDMALQQSRLTTQKGWNIIDPIPVLTQGWGDEPWGGSRKTNVPLTDWEAGLTWLRDSFMPGYAPTSLGSRLILLDNWSELSEGHTLMPSNLAGFGYLDAIRRVFTNGGSHTDLTPHDAGLGPYDQLTPILW</sequence>
<dbReference type="Gene3D" id="3.20.20.80">
    <property type="entry name" value="Glycosidases"/>
    <property type="match status" value="1"/>
</dbReference>
<gene>
    <name evidence="1" type="ORF">ACFFNY_25565</name>
</gene>
<protein>
    <submittedName>
        <fullName evidence="1">Uncharacterized protein</fullName>
    </submittedName>
</protein>
<dbReference type="PANTHER" id="PTHR41244">
    <property type="entry name" value="RHAMNAN SYNTHESIS F"/>
    <property type="match status" value="1"/>
</dbReference>